<gene>
    <name evidence="3" type="ORF">GEMMAAP_08360</name>
</gene>
<dbReference type="SUPFAM" id="SSF51161">
    <property type="entry name" value="Trimeric LpxA-like enzymes"/>
    <property type="match status" value="1"/>
</dbReference>
<dbReference type="eggNOG" id="COG1208">
    <property type="taxonomic scope" value="Bacteria"/>
</dbReference>
<sequence length="404" mass="43360">MIVLYDDAPARRFEPFATTRPLGEMRVGALLQRERWQYLLGAAAQGFVSSPHLDGFEEGEAPPRIHGELPVNTWLVNTRAVPVLQTASSIASVMAIDHRVAAVRLAAPVPLEQLRDAQFSLEDVMPSTGSMANLPGIWLDEVWDLISHLQTVLSSDIPLLAARLGAAPLSATDTTILGPHPVFAEDGAIVEPHTVFDTSNGPVLLRAGSVVQAFTRIVGPCYVGRQSTVMGDRIAGCAIGDVCRVHGEVSASIFVGHANKGHDGFVGHSVLGRWVNLGAGTITSNLKNTYGTVSLWTPDGVRDTKLQFLGTLFGDHAKTGIGLRLTTGCVVGAGANVFDAMPPKAVAPFSWGSEAPYGVFAADKFVEAAERMMGRRQVYMSPTARAWYQQLHSMAVGDARWTRR</sequence>
<protein>
    <recommendedName>
        <fullName evidence="5">Glucose-1-phosphate thymidylyltransferase</fullName>
    </recommendedName>
</protein>
<dbReference type="GO" id="GO:0016746">
    <property type="term" value="F:acyltransferase activity"/>
    <property type="evidence" value="ECO:0007669"/>
    <property type="project" value="UniProtKB-KW"/>
</dbReference>
<keyword evidence="1" id="KW-0808">Transferase</keyword>
<dbReference type="RefSeq" id="WP_026850615.1">
    <property type="nucleotide sequence ID" value="NZ_CP011454.1"/>
</dbReference>
<dbReference type="OrthoDB" id="9784832at2"/>
<dbReference type="GO" id="GO:0016779">
    <property type="term" value="F:nucleotidyltransferase activity"/>
    <property type="evidence" value="ECO:0007669"/>
    <property type="project" value="UniProtKB-ARBA"/>
</dbReference>
<keyword evidence="2" id="KW-0012">Acyltransferase</keyword>
<evidence type="ECO:0000313" key="4">
    <source>
        <dbReference type="Proteomes" id="UP000076404"/>
    </source>
</evidence>
<organism evidence="3 4">
    <name type="scientific">Gemmatimonas phototrophica</name>
    <dbReference type="NCBI Taxonomy" id="1379270"/>
    <lineage>
        <taxon>Bacteria</taxon>
        <taxon>Pseudomonadati</taxon>
        <taxon>Gemmatimonadota</taxon>
        <taxon>Gemmatimonadia</taxon>
        <taxon>Gemmatimonadales</taxon>
        <taxon>Gemmatimonadaceae</taxon>
        <taxon>Gemmatimonas</taxon>
    </lineage>
</organism>
<accession>A0A143BK83</accession>
<dbReference type="EMBL" id="CP011454">
    <property type="protein sequence ID" value="AMW04844.1"/>
    <property type="molecule type" value="Genomic_DNA"/>
</dbReference>
<evidence type="ECO:0000256" key="1">
    <source>
        <dbReference type="ARBA" id="ARBA00022679"/>
    </source>
</evidence>
<dbReference type="InterPro" id="IPR050065">
    <property type="entry name" value="GlmU-like"/>
</dbReference>
<name>A0A143BK83_9BACT</name>
<proteinExistence type="predicted"/>
<dbReference type="AlphaFoldDB" id="A0A143BK83"/>
<dbReference type="InterPro" id="IPR011004">
    <property type="entry name" value="Trimer_LpxA-like_sf"/>
</dbReference>
<evidence type="ECO:0000256" key="2">
    <source>
        <dbReference type="ARBA" id="ARBA00023315"/>
    </source>
</evidence>
<dbReference type="PANTHER" id="PTHR43584">
    <property type="entry name" value="NUCLEOTIDYL TRANSFERASE"/>
    <property type="match status" value="1"/>
</dbReference>
<dbReference type="Gene3D" id="2.160.10.10">
    <property type="entry name" value="Hexapeptide repeat proteins"/>
    <property type="match status" value="1"/>
</dbReference>
<dbReference type="NCBIfam" id="TIGR03991">
    <property type="entry name" value="alt_bact_glmU"/>
    <property type="match status" value="1"/>
</dbReference>
<evidence type="ECO:0008006" key="5">
    <source>
        <dbReference type="Google" id="ProtNLM"/>
    </source>
</evidence>
<dbReference type="Proteomes" id="UP000076404">
    <property type="component" value="Chromosome"/>
</dbReference>
<evidence type="ECO:0000313" key="3">
    <source>
        <dbReference type="EMBL" id="AMW04844.1"/>
    </source>
</evidence>
<reference evidence="3 4" key="1">
    <citation type="journal article" date="2014" name="Proc. Natl. Acad. Sci. U.S.A.">
        <title>Functional type 2 photosynthetic reaction centers found in the rare bacterial phylum Gemmatimonadetes.</title>
        <authorList>
            <person name="Zeng Y."/>
            <person name="Feng F."/>
            <person name="Medova H."/>
            <person name="Dean J."/>
            <person name="Koblizek M."/>
        </authorList>
    </citation>
    <scope>NUCLEOTIDE SEQUENCE [LARGE SCALE GENOMIC DNA]</scope>
    <source>
        <strain evidence="3 4">AP64</strain>
    </source>
</reference>
<dbReference type="STRING" id="1379270.GEMMAAP_08360"/>
<dbReference type="PANTHER" id="PTHR43584:SF9">
    <property type="entry name" value="TRANSFERASE HEXAPEPTIDE REPEAT CONTAINING PROTEIN"/>
    <property type="match status" value="1"/>
</dbReference>
<reference evidence="3 4" key="2">
    <citation type="journal article" date="2016" name="Environ. Microbiol. Rep.">
        <title>Metagenomic evidence for the presence of phototrophic Gemmatimonadetes bacteria in diverse environments.</title>
        <authorList>
            <person name="Zeng Y."/>
            <person name="Baumbach J."/>
            <person name="Barbosa E.G."/>
            <person name="Azevedo V."/>
            <person name="Zhang C."/>
            <person name="Koblizek M."/>
        </authorList>
    </citation>
    <scope>NUCLEOTIDE SEQUENCE [LARGE SCALE GENOMIC DNA]</scope>
    <source>
        <strain evidence="3 4">AP64</strain>
    </source>
</reference>
<dbReference type="InterPro" id="IPR023917">
    <property type="entry name" value="Bifunctiontional_GlmU_bac-type"/>
</dbReference>
<keyword evidence="4" id="KW-1185">Reference proteome</keyword>
<dbReference type="KEGG" id="gph:GEMMAAP_08360"/>
<dbReference type="Pfam" id="PF13562">
    <property type="entry name" value="NTP_transf_4"/>
    <property type="match status" value="1"/>
</dbReference>